<feature type="region of interest" description="Disordered" evidence="1">
    <location>
        <begin position="1087"/>
        <end position="1108"/>
    </location>
</feature>
<dbReference type="PANTHER" id="PTHR47679">
    <property type="entry name" value="PROTEIN TORNADO 1"/>
    <property type="match status" value="1"/>
</dbReference>
<dbReference type="Pfam" id="PF13516">
    <property type="entry name" value="LRR_6"/>
    <property type="match status" value="1"/>
</dbReference>
<reference evidence="3" key="1">
    <citation type="journal article" date="2013" name="Science">
        <title>The Amborella genome and the evolution of flowering plants.</title>
        <authorList>
            <consortium name="Amborella Genome Project"/>
        </authorList>
    </citation>
    <scope>NUCLEOTIDE SEQUENCE [LARGE SCALE GENOMIC DNA]</scope>
</reference>
<dbReference type="Proteomes" id="UP000017836">
    <property type="component" value="Unassembled WGS sequence"/>
</dbReference>
<dbReference type="STRING" id="13333.U5D7Q4"/>
<dbReference type="GO" id="GO:0009956">
    <property type="term" value="P:radial pattern formation"/>
    <property type="evidence" value="ECO:0007669"/>
    <property type="project" value="EnsemblPlants"/>
</dbReference>
<organism evidence="2 3">
    <name type="scientific">Amborella trichopoda</name>
    <dbReference type="NCBI Taxonomy" id="13333"/>
    <lineage>
        <taxon>Eukaryota</taxon>
        <taxon>Viridiplantae</taxon>
        <taxon>Streptophyta</taxon>
        <taxon>Embryophyta</taxon>
        <taxon>Tracheophyta</taxon>
        <taxon>Spermatophyta</taxon>
        <taxon>Magnoliopsida</taxon>
        <taxon>Amborellales</taxon>
        <taxon>Amborellaceae</taxon>
        <taxon>Amborella</taxon>
    </lineage>
</organism>
<evidence type="ECO:0000313" key="2">
    <source>
        <dbReference type="EMBL" id="ERN18270.1"/>
    </source>
</evidence>
<dbReference type="SUPFAM" id="SSF52540">
    <property type="entry name" value="P-loop containing nucleoside triphosphate hydrolases"/>
    <property type="match status" value="1"/>
</dbReference>
<dbReference type="Gene3D" id="3.40.50.300">
    <property type="entry name" value="P-loop containing nucleotide triphosphate hydrolases"/>
    <property type="match status" value="1"/>
</dbReference>
<evidence type="ECO:0000256" key="1">
    <source>
        <dbReference type="SAM" id="MobiDB-lite"/>
    </source>
</evidence>
<dbReference type="KEGG" id="atr:18446628"/>
<dbReference type="eggNOG" id="KOG4308">
    <property type="taxonomic scope" value="Eukaryota"/>
</dbReference>
<dbReference type="SMART" id="SM00368">
    <property type="entry name" value="LRR_RI"/>
    <property type="match status" value="4"/>
</dbReference>
<dbReference type="InterPro" id="IPR032675">
    <property type="entry name" value="LRR_dom_sf"/>
</dbReference>
<dbReference type="Gramene" id="ERN18270">
    <property type="protein sequence ID" value="ERN18270"/>
    <property type="gene ID" value="AMTR_s00055p00138540"/>
</dbReference>
<gene>
    <name evidence="2" type="ORF">AMTR_s00055p00138540</name>
</gene>
<dbReference type="GO" id="GO:0009825">
    <property type="term" value="P:multidimensional cell growth"/>
    <property type="evidence" value="ECO:0007669"/>
    <property type="project" value="EnsemblPlants"/>
</dbReference>
<dbReference type="OMA" id="MGCEIMQ"/>
<dbReference type="GO" id="GO:0009965">
    <property type="term" value="P:leaf morphogenesis"/>
    <property type="evidence" value="ECO:0007669"/>
    <property type="project" value="EnsemblPlants"/>
</dbReference>
<name>U5D7Q4_AMBTC</name>
<sequence length="1376" mass="155831">MASRSNFKNIEWAIQALQNSENLNLQTISFYHCQTTSNCYQETETSLTINISDERESHNHFSLLLSALSSPRKKTQNSALKTMEFHWVQWETPEQLNSLCKLLEPPSTLRQLVFHRNSLDSEWLSKFSEMLGESRGLKEIIFSESRIGCTGATMLASSLKRNESLEELQIWDDSIGSKGAEELSKMIEVNSTLKLLIILDSQSLTATPLISAVLARNRLIELHVWNRENREKNTKVVEFIPENSALRIYRLNLSGSCRVAGALGYNSTVRSLDLTGIQLKSKWAKEFRNVLEENRSLKHINLSKTRLKDKGVVYIAAGLFMNQSLETLILEGNIYGGIGIEHLLCPLSRFSATQNQANLSLKCLFLGGKKTNINRVGMAAILRMLATNQSLVKLGICEDTSLRSHDFIRAFRALERNTTLKCLSLRGCRGVEGESLFQAIMDTLEVNPWIEDIDLSGTPLQSYGKTEAIYKKLGQNGRIESEVGLLHDMPMTKPKSCRVFLFGQEFAGKTTLCNSMVSAFTGSKLPYLDQIKTLANSIDQITRTEGVKIKTFKDDDSDISIWDVPGQPEFHAFHDLMFPSSSSPSFFFIVSNHFRKPNNTEKKTPQEIEEDLLYWLRFIVSNSRRRSEPETQALLPNVTVILTHSDKITQSSSEFIPNLFHKLREKFKNFLELYPIAFTVDARSSGSISRLAKHLRKTSKTVIERAPHLYELCYDLLDALSWWRSENNRKPVIRWPEFSELCQKRIPSLRIRSRHGDRERIEAKRRTMALSLHNLGEIITFDELGVLILDCSWFSSEVIGKLVRFGGKTQSAVSNSGFITRKELEKILVGQIPSIGVSDLVRMMLKLELCYEQVAGDLNSPLLIPAMLEEGRGKLQRWPFVSPESVFVGRHLECDESRHMFLTPAFFPRLQVHLHNKIMGINSQAQSADYNLEKYLISIAIDGVNIRVELGGPLAHFVDILACSTKSTSEILRIMQQLIIPSIHKLSHGVILRESVIRTQCITDLTPPRYRKTQYFPLNQLKQTLLTVPADNLYSYQHTWSSVSENSRVVLSSGFDFARDLLSDEDFRQVLQTRYHDLHNLALELEIPDENKPPPPEKNIQEGRDESVDPTISGIAKGVEAVLQRLKVIEQEIRDIKTEIQGLRYYEHRILTELGRKIDSLVNYSANLEERKVPQLFYIVEAIGNGNRYTKRLVTSLFAGMTRLRLHFFCEFRREMHVVDGQPGCDLLRVDSQTIQALVPYLSGFMKLLTFALKIGAHFAAGLGEMIPDLSKEVAHMITGSALGGGGGTGAAALAAGAVGMAAMGARRERRDINGDTRAVRQWVVDLLRSQGCLGGKEIGEKFGLWRVRYRDDGRIAWICRRHMEVRGYDIVEVPV</sequence>
<dbReference type="PANTHER" id="PTHR47679:SF1">
    <property type="entry name" value="PROTEIN TORNADO 1"/>
    <property type="match status" value="1"/>
</dbReference>
<proteinExistence type="predicted"/>
<dbReference type="OrthoDB" id="537968at2759"/>
<dbReference type="InterPro" id="IPR027417">
    <property type="entry name" value="P-loop_NTPase"/>
</dbReference>
<accession>U5D7Q4</accession>
<dbReference type="GO" id="GO:0009933">
    <property type="term" value="P:meristem structural organization"/>
    <property type="evidence" value="ECO:0007669"/>
    <property type="project" value="EnsemblPlants"/>
</dbReference>
<protein>
    <submittedName>
        <fullName evidence="2">Uncharacterized protein</fullName>
    </submittedName>
</protein>
<evidence type="ECO:0000313" key="3">
    <source>
        <dbReference type="Proteomes" id="UP000017836"/>
    </source>
</evidence>
<dbReference type="GO" id="GO:0009926">
    <property type="term" value="P:auxin polar transport"/>
    <property type="evidence" value="ECO:0000318"/>
    <property type="project" value="GO_Central"/>
</dbReference>
<keyword evidence="3" id="KW-1185">Reference proteome</keyword>
<dbReference type="SUPFAM" id="SSF52047">
    <property type="entry name" value="RNI-like"/>
    <property type="match status" value="2"/>
</dbReference>
<dbReference type="InterPro" id="IPR001611">
    <property type="entry name" value="Leu-rich_rpt"/>
</dbReference>
<dbReference type="HOGENOM" id="CLU_255815_0_0_1"/>
<dbReference type="GO" id="GO:0010305">
    <property type="term" value="P:leaf vascular tissue pattern formation"/>
    <property type="evidence" value="ECO:0007669"/>
    <property type="project" value="EnsemblPlants"/>
</dbReference>
<dbReference type="EMBL" id="KI392237">
    <property type="protein sequence ID" value="ERN18270.1"/>
    <property type="molecule type" value="Genomic_DNA"/>
</dbReference>
<dbReference type="GO" id="GO:0010540">
    <property type="term" value="P:basipetal auxin transport"/>
    <property type="evidence" value="ECO:0007669"/>
    <property type="project" value="EnsemblPlants"/>
</dbReference>
<dbReference type="Gene3D" id="3.80.10.10">
    <property type="entry name" value="Ribonuclease Inhibitor"/>
    <property type="match status" value="3"/>
</dbReference>